<evidence type="ECO:0000313" key="3">
    <source>
        <dbReference type="Proteomes" id="UP001489004"/>
    </source>
</evidence>
<accession>A0AAW1Q2T1</accession>
<sequence>MPAADTTLCCTCRGRLYVSGLYTLAPSTAGAHCKRPQVGVRLRASMSRTGTHGTPGEVTQDVAQEPAVPAGHPGILDPAAQQFPGQFASQASGTVLHYSAELQTQLTEASEEHNKSKEWLKQVDAARGLAREAYRADQNNAEKHKAWKKHVGKLKEAQDHVRATKEAFYRSAASVDVVGKELKRRAMETLLRDMPPLERMAKRKRSTAPDEPCPYCGHDYTVRDGLSSKADSLGTRLHLRKCQCREKTPPCRNCPKCRGNLEIMAMQDATQQLQLCQTRFKCEVCACRCPGAGKWVEGDADSRLAYATRTAQRHGQLLSMGWQGGAGQAVPVMTGIPGQDAVARGKQRELKRLPADLRKEIQELLGGGTDNLGPIPPAPADPQAQSQQDEHQQYASVLPARSTDPTRTQPPLPDLPEEVTSLAREVFETPAGQAAVDALASYLQRQRVTSLQDLQWLQLEWLCHALEPQGLTPLLLNKFLSLARQRMGEPS</sequence>
<comment type="caution">
    <text evidence="2">The sequence shown here is derived from an EMBL/GenBank/DDBJ whole genome shotgun (WGS) entry which is preliminary data.</text>
</comment>
<gene>
    <name evidence="2" type="ORF">WJX72_003093</name>
</gene>
<dbReference type="AlphaFoldDB" id="A0AAW1Q2T1"/>
<keyword evidence="3" id="KW-1185">Reference proteome</keyword>
<organism evidence="2 3">
    <name type="scientific">[Myrmecia] bisecta</name>
    <dbReference type="NCBI Taxonomy" id="41462"/>
    <lineage>
        <taxon>Eukaryota</taxon>
        <taxon>Viridiplantae</taxon>
        <taxon>Chlorophyta</taxon>
        <taxon>core chlorophytes</taxon>
        <taxon>Trebouxiophyceae</taxon>
        <taxon>Trebouxiales</taxon>
        <taxon>Trebouxiaceae</taxon>
        <taxon>Myrmecia</taxon>
    </lineage>
</organism>
<feature type="region of interest" description="Disordered" evidence="1">
    <location>
        <begin position="366"/>
        <end position="394"/>
    </location>
</feature>
<evidence type="ECO:0000313" key="2">
    <source>
        <dbReference type="EMBL" id="KAK9815402.1"/>
    </source>
</evidence>
<dbReference type="Proteomes" id="UP001489004">
    <property type="component" value="Unassembled WGS sequence"/>
</dbReference>
<dbReference type="EMBL" id="JALJOR010000006">
    <property type="protein sequence ID" value="KAK9815402.1"/>
    <property type="molecule type" value="Genomic_DNA"/>
</dbReference>
<evidence type="ECO:0000256" key="1">
    <source>
        <dbReference type="SAM" id="MobiDB-lite"/>
    </source>
</evidence>
<name>A0AAW1Q2T1_9CHLO</name>
<proteinExistence type="predicted"/>
<reference evidence="2 3" key="1">
    <citation type="journal article" date="2024" name="Nat. Commun.">
        <title>Phylogenomics reveals the evolutionary origins of lichenization in chlorophyte algae.</title>
        <authorList>
            <person name="Puginier C."/>
            <person name="Libourel C."/>
            <person name="Otte J."/>
            <person name="Skaloud P."/>
            <person name="Haon M."/>
            <person name="Grisel S."/>
            <person name="Petersen M."/>
            <person name="Berrin J.G."/>
            <person name="Delaux P.M."/>
            <person name="Dal Grande F."/>
            <person name="Keller J."/>
        </authorList>
    </citation>
    <scope>NUCLEOTIDE SEQUENCE [LARGE SCALE GENOMIC DNA]</scope>
    <source>
        <strain evidence="2 3">SAG 2043</strain>
    </source>
</reference>
<protein>
    <submittedName>
        <fullName evidence="2">Uncharacterized protein</fullName>
    </submittedName>
</protein>